<organism evidence="1 2">
    <name type="scientific">Colletotrichum karsti</name>
    <dbReference type="NCBI Taxonomy" id="1095194"/>
    <lineage>
        <taxon>Eukaryota</taxon>
        <taxon>Fungi</taxon>
        <taxon>Dikarya</taxon>
        <taxon>Ascomycota</taxon>
        <taxon>Pezizomycotina</taxon>
        <taxon>Sordariomycetes</taxon>
        <taxon>Hypocreomycetidae</taxon>
        <taxon>Glomerellales</taxon>
        <taxon>Glomerellaceae</taxon>
        <taxon>Colletotrichum</taxon>
        <taxon>Colletotrichum boninense species complex</taxon>
    </lineage>
</organism>
<evidence type="ECO:0000313" key="1">
    <source>
        <dbReference type="EMBL" id="KAF9874876.1"/>
    </source>
</evidence>
<dbReference type="OrthoDB" id="4501419at2759"/>
<dbReference type="GeneID" id="62163361"/>
<dbReference type="Proteomes" id="UP000781932">
    <property type="component" value="Unassembled WGS sequence"/>
</dbReference>
<reference evidence="1" key="2">
    <citation type="submission" date="2020-11" db="EMBL/GenBank/DDBJ databases">
        <title>Whole genome sequencing of Colletotrichum sp.</title>
        <authorList>
            <person name="Li H."/>
        </authorList>
    </citation>
    <scope>NUCLEOTIDE SEQUENCE</scope>
    <source>
        <strain evidence="1">CkLH20</strain>
    </source>
</reference>
<name>A0A9P6LJ61_9PEZI</name>
<keyword evidence="2" id="KW-1185">Reference proteome</keyword>
<reference evidence="1" key="1">
    <citation type="submission" date="2020-03" db="EMBL/GenBank/DDBJ databases">
        <authorList>
            <person name="He L."/>
        </authorList>
    </citation>
    <scope>NUCLEOTIDE SEQUENCE</scope>
    <source>
        <strain evidence="1">CkLH20</strain>
    </source>
</reference>
<protein>
    <submittedName>
        <fullName evidence="1">Uncharacterized protein</fullName>
    </submittedName>
</protein>
<proteinExistence type="predicted"/>
<sequence>MTRYDSPDDKLLREEERLFRDWLKGLGYSRPATRADLGEYEFTVKKQVLLFEKSGSGALYVESLIRRFPASVSSKRLHIKLPPELWLDVLDYCSLKPDYVLVVPQSTTPDGKLVLWEVRNRQRSGKPPAEEVFELDLAYLDSNPGVLLTSITHQDVIARVEGGDCGDCLGKRATTSGRRRGLRPCSRCTGYYFAKTPRDGMDPAWGVVKKKCVTLGYGYEVFTACGLPVPTDRDVDKLSHLRLDDLVERKPVLVLNKLALSARYLESLVRETNNIIRPTNGNTTLPLELWLDIVEIAFEQLAFSLVVPEAVEGLDTPNPTLVCREFTEAQELGCSRIHPAVPSTVSCFFFFAALLIRGVGKVGESLKGGNDKVGVGSGGFRTRASY</sequence>
<evidence type="ECO:0000313" key="2">
    <source>
        <dbReference type="Proteomes" id="UP000781932"/>
    </source>
</evidence>
<dbReference type="EMBL" id="JAATWM020000024">
    <property type="protein sequence ID" value="KAF9874876.1"/>
    <property type="molecule type" value="Genomic_DNA"/>
</dbReference>
<accession>A0A9P6LJ61</accession>
<dbReference type="AlphaFoldDB" id="A0A9P6LJ61"/>
<gene>
    <name evidence="1" type="ORF">CkaCkLH20_07570</name>
</gene>
<comment type="caution">
    <text evidence="1">The sequence shown here is derived from an EMBL/GenBank/DDBJ whole genome shotgun (WGS) entry which is preliminary data.</text>
</comment>
<dbReference type="RefSeq" id="XP_038744337.1">
    <property type="nucleotide sequence ID" value="XM_038890287.1"/>
</dbReference>